<dbReference type="InterPro" id="IPR016883">
    <property type="entry name" value="UCP028431"/>
</dbReference>
<feature type="domain" description="Glycoamylase-like" evidence="1">
    <location>
        <begin position="246"/>
        <end position="481"/>
    </location>
</feature>
<proteinExistence type="predicted"/>
<sequence>MAVMKTKCVPDVWKSKKPDLSEKRKSFLKTGVLLLAGSLFLGVASISGQAYALAPSGQAPQAYVPTPADVAMVSDLEHRTFQWFWDSADPATGLIPDRYPSDQKQDSVASVGFGLTAYGIGVKRHYISRQQAVERTLTTLRYMWKLPQNESADKASGYHGFFYHFLDNRTGLRLNPDIELSSIDTALLMQGVLFCRNFYTQDTTQEKEIRQLSDQLFNRVDWQWMERPDHRLSMGWSPEHGFLPNYWEGYSEGMMLYILALGAPEHGLQPVSWQAWLATNDKRWGEEYGQTFLNFAPLFGHQYSHAWIDFRGIQDNWISSKGIDYFENSRRAVYAQRNYAVSNPGKWQGYDANTWGLTASDGPGDVTKTENGQTRHFLSYSARGVGRDYTQDDGTIAPTAAGGSVAFAPEIAIPALRTMKSKYGNHIYGKYGFADSFNPSFHDAKQDYWADNTYLGIDQGPILLMVENWRSGLVWETMRQSTVIRRGLLQAGFHGGWLQQVAQQPSSIVRRKG</sequence>
<dbReference type="InterPro" id="IPR019282">
    <property type="entry name" value="Glycoamylase-like_cons_dom"/>
</dbReference>
<name>F1YQ63_9PROT</name>
<evidence type="ECO:0000313" key="2">
    <source>
        <dbReference type="EMBL" id="EGE49060.1"/>
    </source>
</evidence>
<protein>
    <recommendedName>
        <fullName evidence="1">Glycoamylase-like domain-containing protein</fullName>
    </recommendedName>
</protein>
<gene>
    <name evidence="2" type="ORF">APO_0025</name>
</gene>
<dbReference type="Gene3D" id="1.50.10.140">
    <property type="match status" value="1"/>
</dbReference>
<dbReference type="PIRSF" id="PIRSF028431">
    <property type="entry name" value="UCP028431"/>
    <property type="match status" value="1"/>
</dbReference>
<comment type="caution">
    <text evidence="2">The sequence shown here is derived from an EMBL/GenBank/DDBJ whole genome shotgun (WGS) entry which is preliminary data.</text>
</comment>
<accession>F1YQ63</accession>
<dbReference type="EMBL" id="AEUP01000002">
    <property type="protein sequence ID" value="EGE49060.1"/>
    <property type="molecule type" value="Genomic_DNA"/>
</dbReference>
<dbReference type="Pfam" id="PF10091">
    <property type="entry name" value="Glycoamylase"/>
    <property type="match status" value="1"/>
</dbReference>
<evidence type="ECO:0000313" key="3">
    <source>
        <dbReference type="Proteomes" id="UP000018454"/>
    </source>
</evidence>
<dbReference type="AlphaFoldDB" id="F1YQ63"/>
<evidence type="ECO:0000259" key="1">
    <source>
        <dbReference type="Pfam" id="PF10091"/>
    </source>
</evidence>
<organism evidence="2 3">
    <name type="scientific">Acetobacter pomorum DM001</name>
    <dbReference type="NCBI Taxonomy" id="945681"/>
    <lineage>
        <taxon>Bacteria</taxon>
        <taxon>Pseudomonadati</taxon>
        <taxon>Pseudomonadota</taxon>
        <taxon>Alphaproteobacteria</taxon>
        <taxon>Acetobacterales</taxon>
        <taxon>Acetobacteraceae</taxon>
        <taxon>Acetobacter</taxon>
    </lineage>
</organism>
<dbReference type="Proteomes" id="UP000018454">
    <property type="component" value="Unassembled WGS sequence"/>
</dbReference>
<reference evidence="2 3" key="1">
    <citation type="journal article" date="2011" name="Science">
        <title>Drosophila microbiome modulates host developmental and metabolic homeostasis via insulin signaling.</title>
        <authorList>
            <person name="Shin S.C."/>
            <person name="Kim S.H."/>
            <person name="You H."/>
            <person name="Kim B."/>
            <person name="Kim A.C."/>
            <person name="Lee K.A."/>
            <person name="Yoon J.H."/>
            <person name="Ryu J.H."/>
            <person name="Lee W.J."/>
        </authorList>
    </citation>
    <scope>NUCLEOTIDE SEQUENCE [LARGE SCALE GENOMIC DNA]</scope>
    <source>
        <strain evidence="2 3">DM001</strain>
    </source>
</reference>